<feature type="region of interest" description="Disordered" evidence="1">
    <location>
        <begin position="446"/>
        <end position="478"/>
    </location>
</feature>
<dbReference type="GeneID" id="106543901"/>
<feature type="compositionally biased region" description="Basic and acidic residues" evidence="1">
    <location>
        <begin position="349"/>
        <end position="365"/>
    </location>
</feature>
<sequence length="582" mass="61804">MNPGSGRLWTAETSDGGEAARRAQNEAFQAVGAAGTAPDQVTFEDVVVGFSLEEWSLLEDSQKELHQEVMLETCSLLLSLGHSVPTLGFSSLTCQPDGTTKTLLRSSWRRQLPLVAGGNKTRREEPPFPEGMEGPCNLKQDEAEERQAGASDEEGKDQSSHHLCALMKLVNEIPEFLCGHAQASLDRSTPAGGSESRGQAGPIVQLKSFPHFQRLEPLADSVSLSVSSPGRTPSSSPEGECSEPTTQGPFSSCDAQGWKGTEVATDAELSNKENPAERQLNSEEGLRRPHLSTERKDSPEMDHLRLDADGSSADSGCLGQHHSWGDGGAKQPTSQGPSRSISEADGQSEDGKTTPEAIAEKEPPKSSRKASPKLGPGVSEEKPPLQGLLKCLKDLVTLQSSRGPQTPLKASIGSQPLPPRFGRWGSRSDSLPIQVKVEASGEELGACNPREVSGSSVATRGDPFIPQAKGSQTGGKEKDNFLAVKTEQETSSCPHQDLPGGLSLVIVPESPKKTQGPSDISALNPRKSTLYEAMGMTWKRRATTTSAIQGPVCHPGPSWDYGSRIQLSGAPPPVLSMACSTA</sequence>
<dbReference type="Pfam" id="PF01352">
    <property type="entry name" value="KRAB"/>
    <property type="match status" value="1"/>
</dbReference>
<evidence type="ECO:0000256" key="1">
    <source>
        <dbReference type="SAM" id="MobiDB-lite"/>
    </source>
</evidence>
<dbReference type="CDD" id="cd07765">
    <property type="entry name" value="KRAB_A-box"/>
    <property type="match status" value="1"/>
</dbReference>
<dbReference type="PROSITE" id="PS50805">
    <property type="entry name" value="KRAB"/>
    <property type="match status" value="1"/>
</dbReference>
<name>A0A6I9XI96_9SAUR</name>
<evidence type="ECO:0000313" key="3">
    <source>
        <dbReference type="Proteomes" id="UP000504617"/>
    </source>
</evidence>
<feature type="compositionally biased region" description="Basic and acidic residues" evidence="1">
    <location>
        <begin position="269"/>
        <end position="308"/>
    </location>
</feature>
<dbReference type="AlphaFoldDB" id="A0A6I9XI96"/>
<dbReference type="KEGG" id="tsr:106543901"/>
<organism evidence="3 4">
    <name type="scientific">Thamnophis sirtalis</name>
    <dbReference type="NCBI Taxonomy" id="35019"/>
    <lineage>
        <taxon>Eukaryota</taxon>
        <taxon>Metazoa</taxon>
        <taxon>Chordata</taxon>
        <taxon>Craniata</taxon>
        <taxon>Vertebrata</taxon>
        <taxon>Euteleostomi</taxon>
        <taxon>Lepidosauria</taxon>
        <taxon>Squamata</taxon>
        <taxon>Bifurcata</taxon>
        <taxon>Unidentata</taxon>
        <taxon>Episquamata</taxon>
        <taxon>Toxicofera</taxon>
        <taxon>Serpentes</taxon>
        <taxon>Colubroidea</taxon>
        <taxon>Colubridae</taxon>
        <taxon>Natricinae</taxon>
        <taxon>Thamnophis</taxon>
    </lineage>
</organism>
<dbReference type="SUPFAM" id="SSF109640">
    <property type="entry name" value="KRAB domain (Kruppel-associated box)"/>
    <property type="match status" value="1"/>
</dbReference>
<dbReference type="RefSeq" id="XP_013915484.1">
    <property type="nucleotide sequence ID" value="XM_014060009.1"/>
</dbReference>
<dbReference type="GO" id="GO:0006355">
    <property type="term" value="P:regulation of DNA-templated transcription"/>
    <property type="evidence" value="ECO:0007669"/>
    <property type="project" value="InterPro"/>
</dbReference>
<feature type="region of interest" description="Disordered" evidence="1">
    <location>
        <begin position="221"/>
        <end position="386"/>
    </location>
</feature>
<gene>
    <name evidence="4" type="primary">LOC106543901</name>
</gene>
<evidence type="ECO:0000259" key="2">
    <source>
        <dbReference type="PROSITE" id="PS50805"/>
    </source>
</evidence>
<dbReference type="Gene3D" id="6.10.140.140">
    <property type="match status" value="1"/>
</dbReference>
<feature type="domain" description="KRAB" evidence="2">
    <location>
        <begin position="41"/>
        <end position="120"/>
    </location>
</feature>
<feature type="region of interest" description="Disordered" evidence="1">
    <location>
        <begin position="401"/>
        <end position="428"/>
    </location>
</feature>
<protein>
    <submittedName>
        <fullName evidence="4">Uncharacterized protein LOC106543901</fullName>
    </submittedName>
</protein>
<evidence type="ECO:0000313" key="4">
    <source>
        <dbReference type="RefSeq" id="XP_013915484.1"/>
    </source>
</evidence>
<reference evidence="4" key="1">
    <citation type="submission" date="2025-08" db="UniProtKB">
        <authorList>
            <consortium name="RefSeq"/>
        </authorList>
    </citation>
    <scope>IDENTIFICATION</scope>
</reference>
<feature type="compositionally biased region" description="Low complexity" evidence="1">
    <location>
        <begin position="223"/>
        <end position="246"/>
    </location>
</feature>
<dbReference type="PANTHER" id="PTHR22740">
    <property type="entry name" value="PROTEIN KRBA1"/>
    <property type="match status" value="1"/>
</dbReference>
<dbReference type="PANTHER" id="PTHR22740:SF3">
    <property type="entry name" value="PROTEIN KRBA1"/>
    <property type="match status" value="1"/>
</dbReference>
<feature type="compositionally biased region" description="Polar residues" evidence="1">
    <location>
        <begin position="331"/>
        <end position="341"/>
    </location>
</feature>
<dbReference type="InterPro" id="IPR036051">
    <property type="entry name" value="KRAB_dom_sf"/>
</dbReference>
<keyword evidence="3" id="KW-1185">Reference proteome</keyword>
<dbReference type="SMART" id="SM00349">
    <property type="entry name" value="KRAB"/>
    <property type="match status" value="1"/>
</dbReference>
<dbReference type="InterPro" id="IPR001909">
    <property type="entry name" value="KRAB"/>
</dbReference>
<dbReference type="Proteomes" id="UP000504617">
    <property type="component" value="Unplaced"/>
</dbReference>
<accession>A0A6I9XI96</accession>
<dbReference type="InterPro" id="IPR040095">
    <property type="entry name" value="KRBA1"/>
</dbReference>
<feature type="region of interest" description="Disordered" evidence="1">
    <location>
        <begin position="116"/>
        <end position="137"/>
    </location>
</feature>
<proteinExistence type="predicted"/>
<dbReference type="OrthoDB" id="9050451at2759"/>